<protein>
    <recommendedName>
        <fullName evidence="3">Transposase</fullName>
    </recommendedName>
</protein>
<keyword evidence="2" id="KW-1185">Reference proteome</keyword>
<dbReference type="AlphaFoldDB" id="A0AAD9V7X2"/>
<reference evidence="1" key="1">
    <citation type="journal article" date="2023" name="G3 (Bethesda)">
        <title>Whole genome assembly and annotation of the endangered Caribbean coral Acropora cervicornis.</title>
        <authorList>
            <person name="Selwyn J.D."/>
            <person name="Vollmer S.V."/>
        </authorList>
    </citation>
    <scope>NUCLEOTIDE SEQUENCE</scope>
    <source>
        <strain evidence="1">K2</strain>
    </source>
</reference>
<sequence>MSVCNIRFIKKGNFNLIQRKYLWPVVNNDYLTQQKEILQLFGGHPLMFAGNGRCDSPGQNAKYGTYSLIEVTTKTIVDFSLVQVSEIANSNCMEKEGLRRCLDMLEQDGQLIDMLATHRHVQVAAMVRNDKTNIKHRFDPWHLAKSLRKDLVAASKKKECSYLVSWIASVTNNLWRCAATSDRDQPLCQEKWKSVVYHVAGIHEWSTFQLFSACQHEELKNEQRRNKVCLPIGYPAHSALKEVVWKAKLLKDVSPLVDFIQTGCLEVFHG</sequence>
<dbReference type="PANTHER" id="PTHR31751">
    <property type="entry name" value="SI:CH211-108C17.2-RELATED-RELATED"/>
    <property type="match status" value="1"/>
</dbReference>
<dbReference type="PANTHER" id="PTHR31751:SF42">
    <property type="entry name" value="PROTEIN CBG10204"/>
    <property type="match status" value="1"/>
</dbReference>
<comment type="caution">
    <text evidence="1">The sequence shown here is derived from an EMBL/GenBank/DDBJ whole genome shotgun (WGS) entry which is preliminary data.</text>
</comment>
<organism evidence="1 2">
    <name type="scientific">Acropora cervicornis</name>
    <name type="common">Staghorn coral</name>
    <dbReference type="NCBI Taxonomy" id="6130"/>
    <lineage>
        <taxon>Eukaryota</taxon>
        <taxon>Metazoa</taxon>
        <taxon>Cnidaria</taxon>
        <taxon>Anthozoa</taxon>
        <taxon>Hexacorallia</taxon>
        <taxon>Scleractinia</taxon>
        <taxon>Astrocoeniina</taxon>
        <taxon>Acroporidae</taxon>
        <taxon>Acropora</taxon>
    </lineage>
</organism>
<reference evidence="1" key="2">
    <citation type="journal article" date="2023" name="Science">
        <title>Genomic signatures of disease resistance in endangered staghorn corals.</title>
        <authorList>
            <person name="Vollmer S.V."/>
            <person name="Selwyn J.D."/>
            <person name="Despard B.A."/>
            <person name="Roesel C.L."/>
        </authorList>
    </citation>
    <scope>NUCLEOTIDE SEQUENCE</scope>
    <source>
        <strain evidence="1">K2</strain>
    </source>
</reference>
<evidence type="ECO:0008006" key="3">
    <source>
        <dbReference type="Google" id="ProtNLM"/>
    </source>
</evidence>
<name>A0AAD9V7X2_ACRCE</name>
<proteinExistence type="predicted"/>
<dbReference type="Proteomes" id="UP001249851">
    <property type="component" value="Unassembled WGS sequence"/>
</dbReference>
<evidence type="ECO:0000313" key="1">
    <source>
        <dbReference type="EMBL" id="KAK2564035.1"/>
    </source>
</evidence>
<evidence type="ECO:0000313" key="2">
    <source>
        <dbReference type="Proteomes" id="UP001249851"/>
    </source>
</evidence>
<dbReference type="EMBL" id="JARQWQ010000023">
    <property type="protein sequence ID" value="KAK2564035.1"/>
    <property type="molecule type" value="Genomic_DNA"/>
</dbReference>
<accession>A0AAD9V7X2</accession>
<gene>
    <name evidence="1" type="ORF">P5673_012250</name>
</gene>